<dbReference type="EMBL" id="JAULSW010000006">
    <property type="protein sequence ID" value="KAK3377928.1"/>
    <property type="molecule type" value="Genomic_DNA"/>
</dbReference>
<reference evidence="1" key="1">
    <citation type="journal article" date="2023" name="Mol. Phylogenet. Evol.">
        <title>Genome-scale phylogeny and comparative genomics of the fungal order Sordariales.</title>
        <authorList>
            <person name="Hensen N."/>
            <person name="Bonometti L."/>
            <person name="Westerberg I."/>
            <person name="Brannstrom I.O."/>
            <person name="Guillou S."/>
            <person name="Cros-Aarteil S."/>
            <person name="Calhoun S."/>
            <person name="Haridas S."/>
            <person name="Kuo A."/>
            <person name="Mondo S."/>
            <person name="Pangilinan J."/>
            <person name="Riley R."/>
            <person name="LaButti K."/>
            <person name="Andreopoulos B."/>
            <person name="Lipzen A."/>
            <person name="Chen C."/>
            <person name="Yan M."/>
            <person name="Daum C."/>
            <person name="Ng V."/>
            <person name="Clum A."/>
            <person name="Steindorff A."/>
            <person name="Ohm R.A."/>
            <person name="Martin F."/>
            <person name="Silar P."/>
            <person name="Natvig D.O."/>
            <person name="Lalanne C."/>
            <person name="Gautier V."/>
            <person name="Ament-Velasquez S.L."/>
            <person name="Kruys A."/>
            <person name="Hutchinson M.I."/>
            <person name="Powell A.J."/>
            <person name="Barry K."/>
            <person name="Miller A.N."/>
            <person name="Grigoriev I.V."/>
            <person name="Debuchy R."/>
            <person name="Gladieux P."/>
            <person name="Hiltunen Thoren M."/>
            <person name="Johannesson H."/>
        </authorList>
    </citation>
    <scope>NUCLEOTIDE SEQUENCE</scope>
    <source>
        <strain evidence="1">CBS 232.78</strain>
    </source>
</reference>
<evidence type="ECO:0000313" key="1">
    <source>
        <dbReference type="EMBL" id="KAK3377928.1"/>
    </source>
</evidence>
<name>A0AAE0KK46_9PEZI</name>
<keyword evidence="2" id="KW-1185">Reference proteome</keyword>
<dbReference type="AlphaFoldDB" id="A0AAE0KK46"/>
<reference evidence="1" key="2">
    <citation type="submission" date="2023-06" db="EMBL/GenBank/DDBJ databases">
        <authorList>
            <consortium name="Lawrence Berkeley National Laboratory"/>
            <person name="Haridas S."/>
            <person name="Hensen N."/>
            <person name="Bonometti L."/>
            <person name="Westerberg I."/>
            <person name="Brannstrom I.O."/>
            <person name="Guillou S."/>
            <person name="Cros-Aarteil S."/>
            <person name="Calhoun S."/>
            <person name="Kuo A."/>
            <person name="Mondo S."/>
            <person name="Pangilinan J."/>
            <person name="Riley R."/>
            <person name="LaButti K."/>
            <person name="Andreopoulos B."/>
            <person name="Lipzen A."/>
            <person name="Chen C."/>
            <person name="Yanf M."/>
            <person name="Daum C."/>
            <person name="Ng V."/>
            <person name="Clum A."/>
            <person name="Steindorff A."/>
            <person name="Ohm R."/>
            <person name="Martin F."/>
            <person name="Silar P."/>
            <person name="Natvig D."/>
            <person name="Lalanne C."/>
            <person name="Gautier V."/>
            <person name="Ament-velasquez S.L."/>
            <person name="Kruys A."/>
            <person name="Hutchinson M.I."/>
            <person name="Powell A.J."/>
            <person name="Barry K."/>
            <person name="Miller A.N."/>
            <person name="Grigoriev I.V."/>
            <person name="Debuchy R."/>
            <person name="Gladieux P."/>
            <person name="Thoren M.H."/>
            <person name="Johannesson H."/>
        </authorList>
    </citation>
    <scope>NUCLEOTIDE SEQUENCE</scope>
    <source>
        <strain evidence="1">CBS 232.78</strain>
    </source>
</reference>
<protein>
    <submittedName>
        <fullName evidence="1">Uncharacterized protein</fullName>
    </submittedName>
</protein>
<evidence type="ECO:0000313" key="2">
    <source>
        <dbReference type="Proteomes" id="UP001285441"/>
    </source>
</evidence>
<comment type="caution">
    <text evidence="1">The sequence shown here is derived from an EMBL/GenBank/DDBJ whole genome shotgun (WGS) entry which is preliminary data.</text>
</comment>
<gene>
    <name evidence="1" type="ORF">B0H63DRAFT_547545</name>
</gene>
<organism evidence="1 2">
    <name type="scientific">Podospora didyma</name>
    <dbReference type="NCBI Taxonomy" id="330526"/>
    <lineage>
        <taxon>Eukaryota</taxon>
        <taxon>Fungi</taxon>
        <taxon>Dikarya</taxon>
        <taxon>Ascomycota</taxon>
        <taxon>Pezizomycotina</taxon>
        <taxon>Sordariomycetes</taxon>
        <taxon>Sordariomycetidae</taxon>
        <taxon>Sordariales</taxon>
        <taxon>Podosporaceae</taxon>
        <taxon>Podospora</taxon>
    </lineage>
</organism>
<accession>A0AAE0KK46</accession>
<proteinExistence type="predicted"/>
<sequence length="379" mass="42917">MGYRAYKMKSRIVDDSVADNSRDIYILQAKGAFTALLNGGENPVISKSSRWESLPKFSFHALRDLVVPAPIRLNKNEVGLEEGIIINLDDLYSNRVDQTTVDRILSRDRSTRLALSSSASKNKRKHEDWLRKQQSQEVKDVLFTVRRNVSSAQLIFNEIYDAKTTCSPDRLASLRKKLREAHKNNMEEFIRSCETEAETTTKRRMSIEFSHTVSSTPLSKSRALSTRRPSEYYFTVSENSSVARKTGSSSSWVVVYDPETDKSQAAPDSTRHSAVTAVSDDSLHNLIWTPGFRIASPNAFLGDCPFCEISGAPMTVIMSCDETQVDERPLLVSTDDVDDEDIDEYRYRHLIDPDPEVWPLATGHVTSEERMHPMSMFCD</sequence>
<dbReference type="Proteomes" id="UP001285441">
    <property type="component" value="Unassembled WGS sequence"/>
</dbReference>